<dbReference type="Pfam" id="PF21948">
    <property type="entry name" value="LplA-B_cat"/>
    <property type="match status" value="1"/>
</dbReference>
<protein>
    <recommendedName>
        <fullName evidence="1">BPL/LPL catalytic domain-containing protein</fullName>
    </recommendedName>
</protein>
<dbReference type="SUPFAM" id="SSF55681">
    <property type="entry name" value="Class II aaRS and biotin synthetases"/>
    <property type="match status" value="1"/>
</dbReference>
<dbReference type="PROSITE" id="PS51733">
    <property type="entry name" value="BPL_LPL_CATALYTIC"/>
    <property type="match status" value="1"/>
</dbReference>
<comment type="caution">
    <text evidence="2">The sequence shown here is derived from an EMBL/GenBank/DDBJ whole genome shotgun (WGS) entry which is preliminary data.</text>
</comment>
<dbReference type="InterPro" id="IPR004143">
    <property type="entry name" value="BPL_LPL_catalytic"/>
</dbReference>
<accession>A0ABV2AGP4</accession>
<evidence type="ECO:0000313" key="3">
    <source>
        <dbReference type="Proteomes" id="UP001439008"/>
    </source>
</evidence>
<evidence type="ECO:0000313" key="2">
    <source>
        <dbReference type="EMBL" id="MES1918841.1"/>
    </source>
</evidence>
<name>A0ABV2AGP4_9EUKA</name>
<dbReference type="PANTHER" id="PTHR43506">
    <property type="entry name" value="BIOTIN/LIPOATE A/B PROTEIN LIGASE FAMILY"/>
    <property type="match status" value="1"/>
</dbReference>
<reference evidence="2 3" key="1">
    <citation type="journal article" date="2024" name="BMC Biol.">
        <title>Comparative genomics of Ascetosporea gives new insight into the evolutionary basis for animal parasitism in Rhizaria.</title>
        <authorList>
            <person name="Hiltunen Thoren M."/>
            <person name="Onut-Brannstrom I."/>
            <person name="Alfjorden A."/>
            <person name="Peckova H."/>
            <person name="Swords F."/>
            <person name="Hooper C."/>
            <person name="Holzer A.S."/>
            <person name="Bass D."/>
            <person name="Burki F."/>
        </authorList>
    </citation>
    <scope>NUCLEOTIDE SEQUENCE [LARGE SCALE GENOMIC DNA]</scope>
    <source>
        <strain evidence="2">20-A016</strain>
    </source>
</reference>
<proteinExistence type="predicted"/>
<dbReference type="InterPro" id="IPR053264">
    <property type="entry name" value="Lipoate-ligase_2_inactive"/>
</dbReference>
<keyword evidence="3" id="KW-1185">Reference proteome</keyword>
<dbReference type="EMBL" id="JBDODL010000137">
    <property type="protein sequence ID" value="MES1918841.1"/>
    <property type="molecule type" value="Genomic_DNA"/>
</dbReference>
<sequence length="268" mass="30991">MAIFLLKSVKTNLLNSLRIQEMLMRHSIHNFIIINSGINTKNIVMGLADSKNPEKLISLRNARESGINLYKRFSGGGTVFVDENTFFVTFIFNKSGFLKTKPEICDPSEILHWTFPFYKKVFEFPDFAINGSDYSFGARKFGGSAQMISGRRFVHHTSFLWDFDLVKMDGILKIPKKQPQYRKDRTHKEFLIALKNRFNGKNEILSKIESVALSHDFGEKVDTKIISLDEDRICKSIDDTDDKNLLKIGDFDIFIKKKPKFLSRKIKF</sequence>
<dbReference type="InterPro" id="IPR045864">
    <property type="entry name" value="aa-tRNA-synth_II/BPL/LPL"/>
</dbReference>
<organism evidence="2 3">
    <name type="scientific">Bonamia ostreae</name>
    <dbReference type="NCBI Taxonomy" id="126728"/>
    <lineage>
        <taxon>Eukaryota</taxon>
        <taxon>Sar</taxon>
        <taxon>Rhizaria</taxon>
        <taxon>Endomyxa</taxon>
        <taxon>Ascetosporea</taxon>
        <taxon>Haplosporida</taxon>
        <taxon>Bonamia</taxon>
    </lineage>
</organism>
<dbReference type="Gene3D" id="3.30.930.10">
    <property type="entry name" value="Bira Bifunctional Protein, Domain 2"/>
    <property type="match status" value="1"/>
</dbReference>
<dbReference type="Proteomes" id="UP001439008">
    <property type="component" value="Unassembled WGS sequence"/>
</dbReference>
<gene>
    <name evidence="2" type="ORF">MHBO_000739</name>
</gene>
<dbReference type="PANTHER" id="PTHR43506:SF1">
    <property type="entry name" value="BPL_LPL CATALYTIC DOMAIN-CONTAINING PROTEIN"/>
    <property type="match status" value="1"/>
</dbReference>
<evidence type="ECO:0000259" key="1">
    <source>
        <dbReference type="PROSITE" id="PS51733"/>
    </source>
</evidence>
<feature type="domain" description="BPL/LPL catalytic" evidence="1">
    <location>
        <begin position="30"/>
        <end position="206"/>
    </location>
</feature>